<dbReference type="Proteomes" id="UP000000589">
    <property type="component" value="Chromosome 7"/>
</dbReference>
<proteinExistence type="evidence at protein level"/>
<evidence type="ECO:0000313" key="5">
    <source>
        <dbReference type="MGI" id="MGI:1347354"/>
    </source>
</evidence>
<feature type="region of interest" description="Disordered" evidence="2">
    <location>
        <begin position="154"/>
        <end position="252"/>
    </location>
</feature>
<feature type="compositionally biased region" description="Basic and acidic residues" evidence="2">
    <location>
        <begin position="243"/>
        <end position="252"/>
    </location>
</feature>
<evidence type="ECO:0007829" key="7">
    <source>
        <dbReference type="PeptideAtlas" id="A0A140LJ06"/>
    </source>
</evidence>
<dbReference type="InterPro" id="IPR045027">
    <property type="entry name" value="Homer"/>
</dbReference>
<dbReference type="Bgee" id="ENSMUSG00000025813">
    <property type="expression patterns" value="Expressed in lacrimal gland and 244 other cell types or tissues"/>
</dbReference>
<dbReference type="SUPFAM" id="SSF50729">
    <property type="entry name" value="PH domain-like"/>
    <property type="match status" value="1"/>
</dbReference>
<dbReference type="InterPro" id="IPR000697">
    <property type="entry name" value="WH1/EVH1_dom"/>
</dbReference>
<protein>
    <submittedName>
        <fullName evidence="4">Homer scaffolding protein 2</fullName>
    </submittedName>
</protein>
<keyword evidence="1" id="KW-0175">Coiled coil</keyword>
<dbReference type="GO" id="GO:0035256">
    <property type="term" value="F:G protein-coupled glutamate receptor binding"/>
    <property type="evidence" value="ECO:0007669"/>
    <property type="project" value="InterPro"/>
</dbReference>
<evidence type="ECO:0000256" key="2">
    <source>
        <dbReference type="SAM" id="MobiDB-lite"/>
    </source>
</evidence>
<dbReference type="ProteomicsDB" id="350750"/>
<dbReference type="MGI" id="MGI:1347354">
    <property type="gene designation" value="Homer2"/>
</dbReference>
<dbReference type="VEuPathDB" id="HostDB:ENSMUSG00000025813"/>
<evidence type="ECO:0000313" key="4">
    <source>
        <dbReference type="Ensembl" id="ENSMUSP00000147030.2"/>
    </source>
</evidence>
<accession>A0A140LJ06</accession>
<dbReference type="ExpressionAtlas" id="A0A140LJ06">
    <property type="expression patterns" value="baseline and differential"/>
</dbReference>
<feature type="compositionally biased region" description="Basic and acidic residues" evidence="2">
    <location>
        <begin position="214"/>
        <end position="225"/>
    </location>
</feature>
<evidence type="ECO:0007829" key="8">
    <source>
        <dbReference type="ProteomicsDB" id="A0A140LJ06"/>
    </source>
</evidence>
<feature type="compositionally biased region" description="Polar residues" evidence="2">
    <location>
        <begin position="59"/>
        <end position="71"/>
    </location>
</feature>
<dbReference type="GeneTree" id="ENSGT00940000157324"/>
<dbReference type="Gene3D" id="2.30.29.30">
    <property type="entry name" value="Pleckstrin-homology domain (PH domain)/Phosphotyrosine-binding domain (PTB)"/>
    <property type="match status" value="1"/>
</dbReference>
<evidence type="ECO:0000313" key="6">
    <source>
        <dbReference type="Proteomes" id="UP000000589"/>
    </source>
</evidence>
<dbReference type="InterPro" id="IPR011993">
    <property type="entry name" value="PH-like_dom_sf"/>
</dbReference>
<dbReference type="AlphaFoldDB" id="A0A140LJ06"/>
<dbReference type="SMR" id="A0A140LJ06"/>
<organism evidence="4 6">
    <name type="scientific">Mus musculus</name>
    <name type="common">Mouse</name>
    <dbReference type="NCBI Taxonomy" id="10090"/>
    <lineage>
        <taxon>Eukaryota</taxon>
        <taxon>Metazoa</taxon>
        <taxon>Chordata</taxon>
        <taxon>Craniata</taxon>
        <taxon>Vertebrata</taxon>
        <taxon>Euteleostomi</taxon>
        <taxon>Mammalia</taxon>
        <taxon>Eutheria</taxon>
        <taxon>Euarchontoglires</taxon>
        <taxon>Glires</taxon>
        <taxon>Rodentia</taxon>
        <taxon>Myomorpha</taxon>
        <taxon>Muroidea</taxon>
        <taxon>Muridae</taxon>
        <taxon>Murinae</taxon>
        <taxon>Mus</taxon>
        <taxon>Mus</taxon>
    </lineage>
</organism>
<evidence type="ECO:0000259" key="3">
    <source>
        <dbReference type="PROSITE" id="PS50229"/>
    </source>
</evidence>
<sequence length="252" mass="28132">MTFTKTSQKFGQWADSRANTVFGLGFSSELQLTKFAEKFQEVREAARLARDKSQEKTETSSNHSQASSVNGTDDEKASHASPADTHLKSENDKLKIALTQSAANVKKWEMELQTLRESNARLTTALQESAASVEQWKRQFSICRDENDRLRSKVGLGSQRDRGPGRLEQAEEMGRRKLLSPLCLHPTGRRETFLSPPSMPHHPAFLDRGAGRTVQRDKQGEGEEHTAEEEDRGAGVRGPRQGDGVERSPKTE</sequence>
<dbReference type="Ensembl" id="ENSMUST00000207371.2">
    <property type="protein sequence ID" value="ENSMUSP00000147030.2"/>
    <property type="gene ID" value="ENSMUSG00000025813.15"/>
</dbReference>
<feature type="compositionally biased region" description="Basic and acidic residues" evidence="2">
    <location>
        <begin position="44"/>
        <end position="58"/>
    </location>
</feature>
<keyword evidence="7 8" id="KW-1267">Proteomics identification</keyword>
<feature type="domain" description="WH1" evidence="3">
    <location>
        <begin position="1"/>
        <end position="46"/>
    </location>
</feature>
<dbReference type="PANTHER" id="PTHR10918">
    <property type="entry name" value="HOMER"/>
    <property type="match status" value="1"/>
</dbReference>
<evidence type="ECO:0000256" key="1">
    <source>
        <dbReference type="SAM" id="Coils"/>
    </source>
</evidence>
<feature type="coiled-coil region" evidence="1">
    <location>
        <begin position="98"/>
        <end position="125"/>
    </location>
</feature>
<reference evidence="4 6" key="1">
    <citation type="journal article" date="2009" name="PLoS Biol.">
        <title>Lineage-specific biology revealed by a finished genome assembly of the mouse.</title>
        <authorList>
            <consortium name="Mouse Genome Sequencing Consortium"/>
            <person name="Church D.M."/>
            <person name="Goodstadt L."/>
            <person name="Hillier L.W."/>
            <person name="Zody M.C."/>
            <person name="Goldstein S."/>
            <person name="She X."/>
            <person name="Bult C.J."/>
            <person name="Agarwala R."/>
            <person name="Cherry J.L."/>
            <person name="DiCuccio M."/>
            <person name="Hlavina W."/>
            <person name="Kapustin Y."/>
            <person name="Meric P."/>
            <person name="Maglott D."/>
            <person name="Birtle Z."/>
            <person name="Marques A.C."/>
            <person name="Graves T."/>
            <person name="Zhou S."/>
            <person name="Teague B."/>
            <person name="Potamousis K."/>
            <person name="Churas C."/>
            <person name="Place M."/>
            <person name="Herschleb J."/>
            <person name="Runnheim R."/>
            <person name="Forrest D."/>
            <person name="Amos-Landgraf J."/>
            <person name="Schwartz D.C."/>
            <person name="Cheng Z."/>
            <person name="Lindblad-Toh K."/>
            <person name="Eichler E.E."/>
            <person name="Ponting C.P."/>
        </authorList>
    </citation>
    <scope>NUCLEOTIDE SEQUENCE [LARGE SCALE GENOMIC DNA]</scope>
    <source>
        <strain evidence="4 6">C57BL/6J</strain>
    </source>
</reference>
<reference evidence="4" key="4">
    <citation type="submission" date="2025-09" db="UniProtKB">
        <authorList>
            <consortium name="Ensembl"/>
        </authorList>
    </citation>
    <scope>IDENTIFICATION</scope>
    <source>
        <strain evidence="4">C57BL/6J</strain>
    </source>
</reference>
<feature type="region of interest" description="Disordered" evidence="2">
    <location>
        <begin position="44"/>
        <end position="91"/>
    </location>
</feature>
<gene>
    <name evidence="4 5" type="primary">Homer2</name>
</gene>
<dbReference type="AGR" id="MGI:1347354"/>
<keyword evidence="6" id="KW-1185">Reference proteome</keyword>
<feature type="compositionally biased region" description="Basic and acidic residues" evidence="2">
    <location>
        <begin position="159"/>
        <end position="175"/>
    </location>
</feature>
<reference evidence="4 6" key="2">
    <citation type="journal article" date="2011" name="PLoS Biol.">
        <title>Modernizing reference genome assemblies.</title>
        <authorList>
            <person name="Church D.M."/>
            <person name="Schneider V.A."/>
            <person name="Graves T."/>
            <person name="Auger K."/>
            <person name="Cunningham F."/>
            <person name="Bouk N."/>
            <person name="Chen H.C."/>
            <person name="Agarwala R."/>
            <person name="McLaren W.M."/>
            <person name="Ritchie G.R."/>
            <person name="Albracht D."/>
            <person name="Kremitzki M."/>
            <person name="Rock S."/>
            <person name="Kotkiewicz H."/>
            <person name="Kremitzki C."/>
            <person name="Wollam A."/>
            <person name="Trani L."/>
            <person name="Fulton L."/>
            <person name="Fulton R."/>
            <person name="Matthews L."/>
            <person name="Whitehead S."/>
            <person name="Chow W."/>
            <person name="Torrance J."/>
            <person name="Dunn M."/>
            <person name="Harden G."/>
            <person name="Threadgold G."/>
            <person name="Wood J."/>
            <person name="Collins J."/>
            <person name="Heath P."/>
            <person name="Griffiths G."/>
            <person name="Pelan S."/>
            <person name="Grafham D."/>
            <person name="Eichler E.E."/>
            <person name="Weinstock G."/>
            <person name="Mardis E.R."/>
            <person name="Wilson R.K."/>
            <person name="Howe K."/>
            <person name="Flicek P."/>
            <person name="Hubbard T."/>
        </authorList>
    </citation>
    <scope>NUCLEOTIDE SEQUENCE [LARGE SCALE GENOMIC DNA]</scope>
    <source>
        <strain evidence="4 6">C57BL/6J</strain>
    </source>
</reference>
<dbReference type="Antibodypedia" id="28153">
    <property type="antibodies" value="262 antibodies from 23 providers"/>
</dbReference>
<dbReference type="PROSITE" id="PS50229">
    <property type="entry name" value="WH1"/>
    <property type="match status" value="1"/>
</dbReference>
<name>A0A140LJ06_MOUSE</name>
<dbReference type="Pfam" id="PF00568">
    <property type="entry name" value="WH1"/>
    <property type="match status" value="1"/>
</dbReference>
<reference evidence="4" key="3">
    <citation type="submission" date="2025-08" db="UniProtKB">
        <authorList>
            <consortium name="Ensembl"/>
        </authorList>
    </citation>
    <scope>IDENTIFICATION</scope>
    <source>
        <strain evidence="4">C57BL/6J</strain>
    </source>
</reference>